<accession>A0A931D8W3</accession>
<keyword evidence="2" id="KW-0472">Membrane</keyword>
<dbReference type="EMBL" id="JADOTZ010000001">
    <property type="protein sequence ID" value="MBG6084163.1"/>
    <property type="molecule type" value="Genomic_DNA"/>
</dbReference>
<evidence type="ECO:0000256" key="2">
    <source>
        <dbReference type="SAM" id="Phobius"/>
    </source>
</evidence>
<dbReference type="Pfam" id="PF14029">
    <property type="entry name" value="DUF4244"/>
    <property type="match status" value="1"/>
</dbReference>
<keyword evidence="2" id="KW-1133">Transmembrane helix</keyword>
<dbReference type="RefSeq" id="WP_196835510.1">
    <property type="nucleotide sequence ID" value="NZ_JADOTZ010000001.1"/>
</dbReference>
<evidence type="ECO:0000313" key="3">
    <source>
        <dbReference type="EMBL" id="MBG6084163.1"/>
    </source>
</evidence>
<reference evidence="3" key="1">
    <citation type="submission" date="2020-11" db="EMBL/GenBank/DDBJ databases">
        <title>Sequencing the genomes of 1000 actinobacteria strains.</title>
        <authorList>
            <person name="Klenk H.-P."/>
        </authorList>
    </citation>
    <scope>NUCLEOTIDE SEQUENCE</scope>
    <source>
        <strain evidence="3">DSM 26152</strain>
    </source>
</reference>
<comment type="caution">
    <text evidence="3">The sequence shown here is derived from an EMBL/GenBank/DDBJ whole genome shotgun (WGS) entry which is preliminary data.</text>
</comment>
<evidence type="ECO:0000256" key="1">
    <source>
        <dbReference type="SAM" id="MobiDB-lite"/>
    </source>
</evidence>
<protein>
    <recommendedName>
        <fullName evidence="5">DUF4244 domain-containing protein</fullName>
    </recommendedName>
</protein>
<dbReference type="AlphaFoldDB" id="A0A931D8W3"/>
<gene>
    <name evidence="3" type="ORF">IW252_000930</name>
</gene>
<feature type="region of interest" description="Disordered" evidence="1">
    <location>
        <begin position="29"/>
        <end position="48"/>
    </location>
</feature>
<feature type="transmembrane region" description="Helical" evidence="2">
    <location>
        <begin position="56"/>
        <end position="76"/>
    </location>
</feature>
<organism evidence="3 4">
    <name type="scientific">Zhihengliuella flava</name>
    <dbReference type="NCBI Taxonomy" id="1285193"/>
    <lineage>
        <taxon>Bacteria</taxon>
        <taxon>Bacillati</taxon>
        <taxon>Actinomycetota</taxon>
        <taxon>Actinomycetes</taxon>
        <taxon>Micrococcales</taxon>
        <taxon>Micrococcaceae</taxon>
        <taxon>Zhihengliuella</taxon>
    </lineage>
</organism>
<name>A0A931D8W3_9MICC</name>
<proteinExistence type="predicted"/>
<dbReference type="Proteomes" id="UP000625033">
    <property type="component" value="Unassembled WGS sequence"/>
</dbReference>
<keyword evidence="4" id="KW-1185">Reference proteome</keyword>
<sequence>MKTLTAGPSPEDEWLDFDNVVSLGDYRHRDAERRESDEDPEWAPERLTRESGIATAEFAIVTFGAVAFAGLLVAILSSGDVSDMLLGLVTKALAG</sequence>
<evidence type="ECO:0000313" key="4">
    <source>
        <dbReference type="Proteomes" id="UP000625033"/>
    </source>
</evidence>
<dbReference type="InterPro" id="IPR025338">
    <property type="entry name" value="DUF4244"/>
</dbReference>
<evidence type="ECO:0008006" key="5">
    <source>
        <dbReference type="Google" id="ProtNLM"/>
    </source>
</evidence>
<keyword evidence="2" id="KW-0812">Transmembrane</keyword>